<dbReference type="Proteomes" id="UP000321501">
    <property type="component" value="Chromosome"/>
</dbReference>
<keyword evidence="5" id="KW-1185">Reference proteome</keyword>
<dbReference type="RefSeq" id="WP_021747234.1">
    <property type="nucleotide sequence ID" value="NZ_AP019834.1"/>
</dbReference>
<dbReference type="STRING" id="157687.HMPREF3180_02365"/>
<dbReference type="EMBL" id="AP019835">
    <property type="protein sequence ID" value="BBM49076.1"/>
    <property type="molecule type" value="Genomic_DNA"/>
</dbReference>
<reference evidence="3 7" key="4">
    <citation type="submission" date="2019-07" db="EMBL/GenBank/DDBJ databases">
        <title>Complete Genome Sequence of Leptotrichia wadei Strain JMUB3934.</title>
        <authorList>
            <person name="Watanabe S."/>
            <person name="Cui L."/>
        </authorList>
    </citation>
    <scope>NUCLEOTIDE SEQUENCE [LARGE SCALE GENOMIC DNA]</scope>
    <source>
        <strain evidence="3 7">JMUB3934</strain>
    </source>
</reference>
<dbReference type="PATRIC" id="fig|157687.3.peg.2375"/>
<dbReference type="Proteomes" id="UP000070483">
    <property type="component" value="Unassembled WGS sequence"/>
</dbReference>
<dbReference type="EMBL" id="LSDD01000176">
    <property type="protein sequence ID" value="KXB59423.1"/>
    <property type="molecule type" value="Genomic_DNA"/>
</dbReference>
<organism evidence="4 5">
    <name type="scientific">Leptotrichia wadei</name>
    <dbReference type="NCBI Taxonomy" id="157687"/>
    <lineage>
        <taxon>Bacteria</taxon>
        <taxon>Fusobacteriati</taxon>
        <taxon>Fusobacteriota</taxon>
        <taxon>Fusobacteriia</taxon>
        <taxon>Fusobacteriales</taxon>
        <taxon>Leptotrichiaceae</taxon>
        <taxon>Leptotrichia</taxon>
    </lineage>
</organism>
<evidence type="ECO:0000313" key="7">
    <source>
        <dbReference type="Proteomes" id="UP000321501"/>
    </source>
</evidence>
<dbReference type="Proteomes" id="UP000321397">
    <property type="component" value="Chromosome"/>
</dbReference>
<proteinExistence type="predicted"/>
<reference evidence="4" key="2">
    <citation type="submission" date="2016-01" db="EMBL/GenBank/DDBJ databases">
        <authorList>
            <person name="Oliw E.H."/>
        </authorList>
    </citation>
    <scope>NUCLEOTIDE SEQUENCE [LARGE SCALE GENOMIC DNA]</scope>
    <source>
        <strain evidence="4">KA00185</strain>
    </source>
</reference>
<gene>
    <name evidence="4" type="ORF">HMPREF3180_02365</name>
    <name evidence="2" type="ORF">JMUB3933_0347</name>
    <name evidence="3" type="ORF">JMUB3934_0366</name>
</gene>
<evidence type="ECO:0000313" key="2">
    <source>
        <dbReference type="EMBL" id="BBM46852.1"/>
    </source>
</evidence>
<reference evidence="5" key="1">
    <citation type="submission" date="2016-01" db="EMBL/GenBank/DDBJ databases">
        <authorList>
            <person name="Mitreva M."/>
            <person name="Pepin K.H."/>
            <person name="Mihindukulasuriya K.A."/>
            <person name="Fulton R."/>
            <person name="Fronick C."/>
            <person name="O'Laughlin M."/>
            <person name="Miner T."/>
            <person name="Herter B."/>
            <person name="Rosa B.A."/>
            <person name="Cordes M."/>
            <person name="Tomlinson C."/>
            <person name="Wollam A."/>
            <person name="Palsikar V.B."/>
            <person name="Mardis E.R."/>
            <person name="Wilson R.K."/>
        </authorList>
    </citation>
    <scope>NUCLEOTIDE SEQUENCE [LARGE SCALE GENOMIC DNA]</scope>
    <source>
        <strain evidence="5">KA00185</strain>
    </source>
</reference>
<evidence type="ECO:0000313" key="3">
    <source>
        <dbReference type="EMBL" id="BBM49076.1"/>
    </source>
</evidence>
<reference evidence="2 6" key="3">
    <citation type="submission" date="2019-07" db="EMBL/GenBank/DDBJ databases">
        <title>Complete Genome Sequence of Leptotrichia wadei Strain JMUB3933.</title>
        <authorList>
            <person name="Watanabe S."/>
            <person name="Cui L."/>
        </authorList>
    </citation>
    <scope>NUCLEOTIDE SEQUENCE [LARGE SCALE GENOMIC DNA]</scope>
    <source>
        <strain evidence="2 6">JMUB3933</strain>
    </source>
</reference>
<feature type="transmembrane region" description="Helical" evidence="1">
    <location>
        <begin position="12"/>
        <end position="29"/>
    </location>
</feature>
<name>A0A133ZVF9_9FUSO</name>
<sequence>MIKFGSVKKEHLVGAAIGVGTVAVGYYLYKKNQGKVDRFLRKQGINIKTSSQTAYDNMNLEELVATKEHLEDLIAEKEMSTNTDISETVVEVEAK</sequence>
<evidence type="ECO:0000313" key="6">
    <source>
        <dbReference type="Proteomes" id="UP000321397"/>
    </source>
</evidence>
<protein>
    <submittedName>
        <fullName evidence="4">Uncharacterized protein</fullName>
    </submittedName>
</protein>
<dbReference type="EMBL" id="AP019834">
    <property type="protein sequence ID" value="BBM46852.1"/>
    <property type="molecule type" value="Genomic_DNA"/>
</dbReference>
<keyword evidence="1" id="KW-1133">Transmembrane helix</keyword>
<evidence type="ECO:0000256" key="1">
    <source>
        <dbReference type="SAM" id="Phobius"/>
    </source>
</evidence>
<accession>A0A133ZVF9</accession>
<dbReference type="AlphaFoldDB" id="A0A133ZVF9"/>
<dbReference type="OrthoDB" id="1753275at2"/>
<keyword evidence="1" id="KW-0472">Membrane</keyword>
<keyword evidence="1" id="KW-0812">Transmembrane</keyword>
<evidence type="ECO:0000313" key="4">
    <source>
        <dbReference type="EMBL" id="KXB59423.1"/>
    </source>
</evidence>
<evidence type="ECO:0000313" key="5">
    <source>
        <dbReference type="Proteomes" id="UP000070483"/>
    </source>
</evidence>